<dbReference type="SUPFAM" id="SSF54427">
    <property type="entry name" value="NTF2-like"/>
    <property type="match status" value="1"/>
</dbReference>
<keyword evidence="3" id="KW-1185">Reference proteome</keyword>
<dbReference type="InterPro" id="IPR037401">
    <property type="entry name" value="SnoaL-like"/>
</dbReference>
<proteinExistence type="predicted"/>
<name>A0A6A5WK26_9PLEO</name>
<organism evidence="2 3">
    <name type="scientific">Amniculicola lignicola CBS 123094</name>
    <dbReference type="NCBI Taxonomy" id="1392246"/>
    <lineage>
        <taxon>Eukaryota</taxon>
        <taxon>Fungi</taxon>
        <taxon>Dikarya</taxon>
        <taxon>Ascomycota</taxon>
        <taxon>Pezizomycotina</taxon>
        <taxon>Dothideomycetes</taxon>
        <taxon>Pleosporomycetidae</taxon>
        <taxon>Pleosporales</taxon>
        <taxon>Amniculicolaceae</taxon>
        <taxon>Amniculicola</taxon>
    </lineage>
</organism>
<evidence type="ECO:0000313" key="3">
    <source>
        <dbReference type="Proteomes" id="UP000799779"/>
    </source>
</evidence>
<protein>
    <recommendedName>
        <fullName evidence="1">SnoaL-like domain-containing protein</fullName>
    </recommendedName>
</protein>
<dbReference type="OrthoDB" id="2148716at2759"/>
<evidence type="ECO:0000259" key="1">
    <source>
        <dbReference type="Pfam" id="PF13577"/>
    </source>
</evidence>
<dbReference type="Gene3D" id="3.10.450.50">
    <property type="match status" value="1"/>
</dbReference>
<dbReference type="EMBL" id="ML977607">
    <property type="protein sequence ID" value="KAF1998036.1"/>
    <property type="molecule type" value="Genomic_DNA"/>
</dbReference>
<dbReference type="Pfam" id="PF13577">
    <property type="entry name" value="SnoaL_4"/>
    <property type="match status" value="1"/>
</dbReference>
<dbReference type="Proteomes" id="UP000799779">
    <property type="component" value="Unassembled WGS sequence"/>
</dbReference>
<accession>A0A6A5WK26</accession>
<evidence type="ECO:0000313" key="2">
    <source>
        <dbReference type="EMBL" id="KAF1998036.1"/>
    </source>
</evidence>
<reference evidence="2" key="1">
    <citation type="journal article" date="2020" name="Stud. Mycol.">
        <title>101 Dothideomycetes genomes: a test case for predicting lifestyles and emergence of pathogens.</title>
        <authorList>
            <person name="Haridas S."/>
            <person name="Albert R."/>
            <person name="Binder M."/>
            <person name="Bloem J."/>
            <person name="Labutti K."/>
            <person name="Salamov A."/>
            <person name="Andreopoulos B."/>
            <person name="Baker S."/>
            <person name="Barry K."/>
            <person name="Bills G."/>
            <person name="Bluhm B."/>
            <person name="Cannon C."/>
            <person name="Castanera R."/>
            <person name="Culley D."/>
            <person name="Daum C."/>
            <person name="Ezra D."/>
            <person name="Gonzalez J."/>
            <person name="Henrissat B."/>
            <person name="Kuo A."/>
            <person name="Liang C."/>
            <person name="Lipzen A."/>
            <person name="Lutzoni F."/>
            <person name="Magnuson J."/>
            <person name="Mondo S."/>
            <person name="Nolan M."/>
            <person name="Ohm R."/>
            <person name="Pangilinan J."/>
            <person name="Park H.-J."/>
            <person name="Ramirez L."/>
            <person name="Alfaro M."/>
            <person name="Sun H."/>
            <person name="Tritt A."/>
            <person name="Yoshinaga Y."/>
            <person name="Zwiers L.-H."/>
            <person name="Turgeon B."/>
            <person name="Goodwin S."/>
            <person name="Spatafora J."/>
            <person name="Crous P."/>
            <person name="Grigoriev I."/>
        </authorList>
    </citation>
    <scope>NUCLEOTIDE SEQUENCE</scope>
    <source>
        <strain evidence="2">CBS 123094</strain>
    </source>
</reference>
<dbReference type="InterPro" id="IPR032710">
    <property type="entry name" value="NTF2-like_dom_sf"/>
</dbReference>
<dbReference type="CDD" id="cd00531">
    <property type="entry name" value="NTF2_like"/>
    <property type="match status" value="1"/>
</dbReference>
<gene>
    <name evidence="2" type="ORF">P154DRAFT_547079</name>
</gene>
<dbReference type="AlphaFoldDB" id="A0A6A5WK26"/>
<sequence length="161" mass="17821">MVPTSSNPHDYEAVRNVLSRYCESLDTKLYDLLDKVFLPDVEANYPFNPNIKGVAALRDAVNNRLGPIKTHHSLTTQTIIINPASQTANTVTYFIGAHLGQGPHQGKVLSAYGKYVDELVCLDPKEGDFEGVQGASGIWRIKRRTVLFSGRVGDEAIMKEF</sequence>
<feature type="domain" description="SnoaL-like" evidence="1">
    <location>
        <begin position="9"/>
        <end position="145"/>
    </location>
</feature>